<evidence type="ECO:0000256" key="1">
    <source>
        <dbReference type="ARBA" id="ARBA00008857"/>
    </source>
</evidence>
<dbReference type="Gene3D" id="1.10.443.10">
    <property type="entry name" value="Intergrase catalytic core"/>
    <property type="match status" value="1"/>
</dbReference>
<dbReference type="EMBL" id="AP022871">
    <property type="protein sequence ID" value="BCB83659.1"/>
    <property type="molecule type" value="Genomic_DNA"/>
</dbReference>
<name>A0A6F8YCA8_9ACTN</name>
<dbReference type="Proteomes" id="UP000503011">
    <property type="component" value="Chromosome"/>
</dbReference>
<evidence type="ECO:0000256" key="5">
    <source>
        <dbReference type="PROSITE-ProRule" id="PRU01248"/>
    </source>
</evidence>
<dbReference type="InterPro" id="IPR004107">
    <property type="entry name" value="Integrase_SAM-like_N"/>
</dbReference>
<dbReference type="PANTHER" id="PTHR30629">
    <property type="entry name" value="PROPHAGE INTEGRASE"/>
    <property type="match status" value="1"/>
</dbReference>
<keyword evidence="3 5" id="KW-0238">DNA-binding</keyword>
<dbReference type="Pfam" id="PF00589">
    <property type="entry name" value="Phage_integrase"/>
    <property type="match status" value="1"/>
</dbReference>
<feature type="domain" description="Tyr recombinase" evidence="6">
    <location>
        <begin position="158"/>
        <end position="352"/>
    </location>
</feature>
<accession>A0A6F8YCA8</accession>
<dbReference type="InterPro" id="IPR011010">
    <property type="entry name" value="DNA_brk_join_enz"/>
</dbReference>
<dbReference type="InterPro" id="IPR010998">
    <property type="entry name" value="Integrase_recombinase_N"/>
</dbReference>
<reference evidence="8 9" key="1">
    <citation type="submission" date="2020-03" db="EMBL/GenBank/DDBJ databases">
        <title>Whole genome shotgun sequence of Phytohabitans suffuscus NBRC 105367.</title>
        <authorList>
            <person name="Komaki H."/>
            <person name="Tamura T."/>
        </authorList>
    </citation>
    <scope>NUCLEOTIDE SEQUENCE [LARGE SCALE GENOMIC DNA]</scope>
    <source>
        <strain evidence="8 9">NBRC 105367</strain>
    </source>
</reference>
<dbReference type="RefSeq" id="WP_173154229.1">
    <property type="nucleotide sequence ID" value="NZ_AP022871.1"/>
</dbReference>
<feature type="domain" description="Core-binding (CB)" evidence="7">
    <location>
        <begin position="58"/>
        <end position="137"/>
    </location>
</feature>
<dbReference type="GO" id="GO:0006310">
    <property type="term" value="P:DNA recombination"/>
    <property type="evidence" value="ECO:0007669"/>
    <property type="project" value="UniProtKB-KW"/>
</dbReference>
<evidence type="ECO:0000256" key="3">
    <source>
        <dbReference type="ARBA" id="ARBA00023125"/>
    </source>
</evidence>
<evidence type="ECO:0000256" key="4">
    <source>
        <dbReference type="ARBA" id="ARBA00023172"/>
    </source>
</evidence>
<dbReference type="InterPro" id="IPR002104">
    <property type="entry name" value="Integrase_catalytic"/>
</dbReference>
<keyword evidence="2" id="KW-0229">DNA integration</keyword>
<keyword evidence="9" id="KW-1185">Reference proteome</keyword>
<gene>
    <name evidence="8" type="ORF">Psuf_009720</name>
</gene>
<dbReference type="PROSITE" id="PS51900">
    <property type="entry name" value="CB"/>
    <property type="match status" value="1"/>
</dbReference>
<organism evidence="8 9">
    <name type="scientific">Phytohabitans suffuscus</name>
    <dbReference type="NCBI Taxonomy" id="624315"/>
    <lineage>
        <taxon>Bacteria</taxon>
        <taxon>Bacillati</taxon>
        <taxon>Actinomycetota</taxon>
        <taxon>Actinomycetes</taxon>
        <taxon>Micromonosporales</taxon>
        <taxon>Micromonosporaceae</taxon>
    </lineage>
</organism>
<reference evidence="8 9" key="2">
    <citation type="submission" date="2020-03" db="EMBL/GenBank/DDBJ databases">
        <authorList>
            <person name="Ichikawa N."/>
            <person name="Kimura A."/>
            <person name="Kitahashi Y."/>
            <person name="Uohara A."/>
        </authorList>
    </citation>
    <scope>NUCLEOTIDE SEQUENCE [LARGE SCALE GENOMIC DNA]</scope>
    <source>
        <strain evidence="8 9">NBRC 105367</strain>
    </source>
</reference>
<proteinExistence type="inferred from homology"/>
<dbReference type="AlphaFoldDB" id="A0A6F8YCA8"/>
<evidence type="ECO:0000313" key="9">
    <source>
        <dbReference type="Proteomes" id="UP000503011"/>
    </source>
</evidence>
<evidence type="ECO:0000259" key="7">
    <source>
        <dbReference type="PROSITE" id="PS51900"/>
    </source>
</evidence>
<dbReference type="SUPFAM" id="SSF56349">
    <property type="entry name" value="DNA breaking-rejoining enzymes"/>
    <property type="match status" value="1"/>
</dbReference>
<dbReference type="CDD" id="cd01189">
    <property type="entry name" value="INT_ICEBs1_C_like"/>
    <property type="match status" value="1"/>
</dbReference>
<evidence type="ECO:0000256" key="2">
    <source>
        <dbReference type="ARBA" id="ARBA00022908"/>
    </source>
</evidence>
<dbReference type="GO" id="GO:0003677">
    <property type="term" value="F:DNA binding"/>
    <property type="evidence" value="ECO:0007669"/>
    <property type="project" value="UniProtKB-UniRule"/>
</dbReference>
<dbReference type="Gene3D" id="1.10.150.130">
    <property type="match status" value="1"/>
</dbReference>
<dbReference type="InterPro" id="IPR044068">
    <property type="entry name" value="CB"/>
</dbReference>
<comment type="similarity">
    <text evidence="1">Belongs to the 'phage' integrase family.</text>
</comment>
<dbReference type="PROSITE" id="PS51898">
    <property type="entry name" value="TYR_RECOMBINASE"/>
    <property type="match status" value="1"/>
</dbReference>
<sequence length="373" mass="42225">MAWVEKRGPMFRVRYRTPDGTVATDSTHPTKTAAKARAADIETDQRRDVFINPDSGRITLGEWVEIWRDAHDVGAATWERYQSHLDLHILPRFGDTPINAISRMAVKGWIKDLNRRRAASTVASIASLLSTLMNEAVEERRIPLNPCRRLRSTSPHRPERPWASAEQVVAIAGRVAGPNQMLILTAAYTGMRWGELAGLRRPNCKLDDARIYIDPDDGALHEVGGHLKLGPPKTPAAARDILLPPFLVRLLEDHLDSHEHEHVFIGRDGGLLRRSTFHRRVWRPALDGNPRKDIPPILHGMHFHDLRHGHKTWLIEDDVPEAAQAKRLGHRLPGVRGIYSHVSPAVEQRLVDGLQKRWEQHPLPNPYGDNPRN</sequence>
<evidence type="ECO:0000259" key="6">
    <source>
        <dbReference type="PROSITE" id="PS51898"/>
    </source>
</evidence>
<keyword evidence="4" id="KW-0233">DNA recombination</keyword>
<protein>
    <submittedName>
        <fullName evidence="8">DMT family permease</fullName>
    </submittedName>
</protein>
<dbReference type="InterPro" id="IPR013762">
    <property type="entry name" value="Integrase-like_cat_sf"/>
</dbReference>
<evidence type="ECO:0000313" key="8">
    <source>
        <dbReference type="EMBL" id="BCB83659.1"/>
    </source>
</evidence>
<dbReference type="KEGG" id="psuu:Psuf_009720"/>
<dbReference type="GO" id="GO:0015074">
    <property type="term" value="P:DNA integration"/>
    <property type="evidence" value="ECO:0007669"/>
    <property type="project" value="UniProtKB-KW"/>
</dbReference>
<dbReference type="InterPro" id="IPR050808">
    <property type="entry name" value="Phage_Integrase"/>
</dbReference>
<dbReference type="PANTHER" id="PTHR30629:SF2">
    <property type="entry name" value="PROPHAGE INTEGRASE INTS-RELATED"/>
    <property type="match status" value="1"/>
</dbReference>
<dbReference type="Pfam" id="PF14659">
    <property type="entry name" value="Phage_int_SAM_3"/>
    <property type="match status" value="1"/>
</dbReference>